<evidence type="ECO:0000256" key="1">
    <source>
        <dbReference type="SAM" id="MobiDB-lite"/>
    </source>
</evidence>
<gene>
    <name evidence="3" type="ORF">MM415A01444_0008</name>
    <name evidence="2" type="ORF">MM415B00488_0042</name>
</gene>
<proteinExistence type="predicted"/>
<sequence length="143" mass="15889">MAWLHRGERGDAEYAALAQAVARVEAESQMRLVRLVGDTTLAILADPDSSDRRLESALNHVRWTLERRWPHTWDAVRAAKAEAAQQQAHAISAADEPSPEHLPVHEQIQILEAAAKRLRRDGARALPSPPAVLLEYPKDEGEP</sequence>
<accession>A0A6M3J4I7</accession>
<dbReference type="EMBL" id="MT141522">
    <property type="protein sequence ID" value="QJA64594.1"/>
    <property type="molecule type" value="Genomic_DNA"/>
</dbReference>
<name>A0A6M3J4I7_9ZZZZ</name>
<reference evidence="2" key="1">
    <citation type="submission" date="2020-03" db="EMBL/GenBank/DDBJ databases">
        <title>The deep terrestrial virosphere.</title>
        <authorList>
            <person name="Holmfeldt K."/>
            <person name="Nilsson E."/>
            <person name="Simone D."/>
            <person name="Lopez-Fernandez M."/>
            <person name="Wu X."/>
            <person name="de Brujin I."/>
            <person name="Lundin D."/>
            <person name="Andersson A."/>
            <person name="Bertilsson S."/>
            <person name="Dopson M."/>
        </authorList>
    </citation>
    <scope>NUCLEOTIDE SEQUENCE</scope>
    <source>
        <strain evidence="3">MM415A01444</strain>
        <strain evidence="2">MM415B00488</strain>
    </source>
</reference>
<feature type="region of interest" description="Disordered" evidence="1">
    <location>
        <begin position="121"/>
        <end position="143"/>
    </location>
</feature>
<dbReference type="AlphaFoldDB" id="A0A6M3J4I7"/>
<organism evidence="2">
    <name type="scientific">viral metagenome</name>
    <dbReference type="NCBI Taxonomy" id="1070528"/>
    <lineage>
        <taxon>unclassified sequences</taxon>
        <taxon>metagenomes</taxon>
        <taxon>organismal metagenomes</taxon>
    </lineage>
</organism>
<evidence type="ECO:0000313" key="3">
    <source>
        <dbReference type="EMBL" id="QJA76781.1"/>
    </source>
</evidence>
<protein>
    <submittedName>
        <fullName evidence="2">Uncharacterized protein</fullName>
    </submittedName>
</protein>
<dbReference type="EMBL" id="MT142243">
    <property type="protein sequence ID" value="QJA76781.1"/>
    <property type="molecule type" value="Genomic_DNA"/>
</dbReference>
<evidence type="ECO:0000313" key="2">
    <source>
        <dbReference type="EMBL" id="QJA64594.1"/>
    </source>
</evidence>